<dbReference type="EMBL" id="UINC01019585">
    <property type="protein sequence ID" value="SVA83015.1"/>
    <property type="molecule type" value="Genomic_DNA"/>
</dbReference>
<evidence type="ECO:0000313" key="1">
    <source>
        <dbReference type="EMBL" id="SVA83015.1"/>
    </source>
</evidence>
<sequence length="36" mass="3772">MQDANAVATKSVGENALPLPWLSTGASVIIVFPDCR</sequence>
<accession>A0A381Z193</accession>
<protein>
    <submittedName>
        <fullName evidence="1">Uncharacterized protein</fullName>
    </submittedName>
</protein>
<name>A0A381Z193_9ZZZZ</name>
<gene>
    <name evidence="1" type="ORF">METZ01_LOCUS135869</name>
</gene>
<reference evidence="1" key="1">
    <citation type="submission" date="2018-05" db="EMBL/GenBank/DDBJ databases">
        <authorList>
            <person name="Lanie J.A."/>
            <person name="Ng W.-L."/>
            <person name="Kazmierczak K.M."/>
            <person name="Andrzejewski T.M."/>
            <person name="Davidsen T.M."/>
            <person name="Wayne K.J."/>
            <person name="Tettelin H."/>
            <person name="Glass J.I."/>
            <person name="Rusch D."/>
            <person name="Podicherti R."/>
            <person name="Tsui H.-C.T."/>
            <person name="Winkler M.E."/>
        </authorList>
    </citation>
    <scope>NUCLEOTIDE SEQUENCE</scope>
</reference>
<dbReference type="AlphaFoldDB" id="A0A381Z193"/>
<proteinExistence type="predicted"/>
<organism evidence="1">
    <name type="scientific">marine metagenome</name>
    <dbReference type="NCBI Taxonomy" id="408172"/>
    <lineage>
        <taxon>unclassified sequences</taxon>
        <taxon>metagenomes</taxon>
        <taxon>ecological metagenomes</taxon>
    </lineage>
</organism>